<feature type="compositionally biased region" description="Acidic residues" evidence="1">
    <location>
        <begin position="161"/>
        <end position="173"/>
    </location>
</feature>
<dbReference type="PANTHER" id="PTHR40635">
    <property type="match status" value="1"/>
</dbReference>
<gene>
    <name evidence="2" type="ORF">L210DRAFT_956546</name>
</gene>
<dbReference type="PANTHER" id="PTHR40635:SF1">
    <property type="match status" value="1"/>
</dbReference>
<evidence type="ECO:0000313" key="3">
    <source>
        <dbReference type="Proteomes" id="UP001194468"/>
    </source>
</evidence>
<accession>A0AAD4C783</accession>
<evidence type="ECO:0000256" key="1">
    <source>
        <dbReference type="SAM" id="MobiDB-lite"/>
    </source>
</evidence>
<dbReference type="EMBL" id="WHUW01000002">
    <property type="protein sequence ID" value="KAF8450572.1"/>
    <property type="molecule type" value="Genomic_DNA"/>
</dbReference>
<sequence length="410" mass="45632">MTFRPRNAYYLRISTHIVLPLFLYLDERHIDWMSDVVLQHVLADLRPLIIPKLQAEKDVHFGPGVTPGNKRGTVEVHRGETYQFAYFFRKTEPHTILFKSRHFATAPLAPKIIPKPAPARLVDRNPQQKGLGTRVPGKQSKRKRAKSQGRDKNSQSHRDEDEWSAEESEDNMDDAGPVQREPRPVRKQRRIVADACLERDDDDAEDMHHDVTMDSPPLEIDEGSIESPSVSSSTVEDGDAVASGANDQPSGVADVELVAEEEEDKPKPLLKLKYQSFPTSGHCLCVVVEPWPPLRTETRLLVGLGASLQRGGLELSLPPSNETVIAGRRAKTPLFLPEYGRAPSESPVARDRTLPPARTDDGDHSDDDDLMNFSQALNAAGYMHAIAADDDDDMDGAVLFGDADEVRELF</sequence>
<protein>
    <submittedName>
        <fullName evidence="2">Uncharacterized protein</fullName>
    </submittedName>
</protein>
<reference evidence="2" key="2">
    <citation type="journal article" date="2020" name="Nat. Commun.">
        <title>Large-scale genome sequencing of mycorrhizal fungi provides insights into the early evolution of symbiotic traits.</title>
        <authorList>
            <person name="Miyauchi S."/>
            <person name="Kiss E."/>
            <person name="Kuo A."/>
            <person name="Drula E."/>
            <person name="Kohler A."/>
            <person name="Sanchez-Garcia M."/>
            <person name="Morin E."/>
            <person name="Andreopoulos B."/>
            <person name="Barry K.W."/>
            <person name="Bonito G."/>
            <person name="Buee M."/>
            <person name="Carver A."/>
            <person name="Chen C."/>
            <person name="Cichocki N."/>
            <person name="Clum A."/>
            <person name="Culley D."/>
            <person name="Crous P.W."/>
            <person name="Fauchery L."/>
            <person name="Girlanda M."/>
            <person name="Hayes R.D."/>
            <person name="Keri Z."/>
            <person name="LaButti K."/>
            <person name="Lipzen A."/>
            <person name="Lombard V."/>
            <person name="Magnuson J."/>
            <person name="Maillard F."/>
            <person name="Murat C."/>
            <person name="Nolan M."/>
            <person name="Ohm R.A."/>
            <person name="Pangilinan J."/>
            <person name="Pereira M.F."/>
            <person name="Perotto S."/>
            <person name="Peter M."/>
            <person name="Pfister S."/>
            <person name="Riley R."/>
            <person name="Sitrit Y."/>
            <person name="Stielow J.B."/>
            <person name="Szollosi G."/>
            <person name="Zifcakova L."/>
            <person name="Stursova M."/>
            <person name="Spatafora J.W."/>
            <person name="Tedersoo L."/>
            <person name="Vaario L.M."/>
            <person name="Yamada A."/>
            <person name="Yan M."/>
            <person name="Wang P."/>
            <person name="Xu J."/>
            <person name="Bruns T."/>
            <person name="Baldrian P."/>
            <person name="Vilgalys R."/>
            <person name="Dunand C."/>
            <person name="Henrissat B."/>
            <person name="Grigoriev I.V."/>
            <person name="Hibbett D."/>
            <person name="Nagy L.G."/>
            <person name="Martin F.M."/>
        </authorList>
    </citation>
    <scope>NUCLEOTIDE SEQUENCE</scope>
    <source>
        <strain evidence="2">BED1</strain>
    </source>
</reference>
<reference evidence="2" key="1">
    <citation type="submission" date="2019-10" db="EMBL/GenBank/DDBJ databases">
        <authorList>
            <consortium name="DOE Joint Genome Institute"/>
            <person name="Kuo A."/>
            <person name="Miyauchi S."/>
            <person name="Kiss E."/>
            <person name="Drula E."/>
            <person name="Kohler A."/>
            <person name="Sanchez-Garcia M."/>
            <person name="Andreopoulos B."/>
            <person name="Barry K.W."/>
            <person name="Bonito G."/>
            <person name="Buee M."/>
            <person name="Carver A."/>
            <person name="Chen C."/>
            <person name="Cichocki N."/>
            <person name="Clum A."/>
            <person name="Culley D."/>
            <person name="Crous P.W."/>
            <person name="Fauchery L."/>
            <person name="Girlanda M."/>
            <person name="Hayes R."/>
            <person name="Keri Z."/>
            <person name="LaButti K."/>
            <person name="Lipzen A."/>
            <person name="Lombard V."/>
            <person name="Magnuson J."/>
            <person name="Maillard F."/>
            <person name="Morin E."/>
            <person name="Murat C."/>
            <person name="Nolan M."/>
            <person name="Ohm R."/>
            <person name="Pangilinan J."/>
            <person name="Pereira M."/>
            <person name="Perotto S."/>
            <person name="Peter M."/>
            <person name="Riley R."/>
            <person name="Sitrit Y."/>
            <person name="Stielow B."/>
            <person name="Szollosi G."/>
            <person name="Zifcakova L."/>
            <person name="Stursova M."/>
            <person name="Spatafora J.W."/>
            <person name="Tedersoo L."/>
            <person name="Vaario L.-M."/>
            <person name="Yamada A."/>
            <person name="Yan M."/>
            <person name="Wang P."/>
            <person name="Xu J."/>
            <person name="Bruns T."/>
            <person name="Baldrian P."/>
            <person name="Vilgalys R."/>
            <person name="Henrissat B."/>
            <person name="Grigoriev I.V."/>
            <person name="Hibbett D."/>
            <person name="Nagy L.G."/>
            <person name="Martin F.M."/>
        </authorList>
    </citation>
    <scope>NUCLEOTIDE SEQUENCE</scope>
    <source>
        <strain evidence="2">BED1</strain>
    </source>
</reference>
<comment type="caution">
    <text evidence="2">The sequence shown here is derived from an EMBL/GenBank/DDBJ whole genome shotgun (WGS) entry which is preliminary data.</text>
</comment>
<feature type="region of interest" description="Disordered" evidence="1">
    <location>
        <begin position="337"/>
        <end position="369"/>
    </location>
</feature>
<feature type="compositionally biased region" description="Basic and acidic residues" evidence="1">
    <location>
        <begin position="148"/>
        <end position="160"/>
    </location>
</feature>
<dbReference type="AlphaFoldDB" id="A0AAD4C783"/>
<organism evidence="2 3">
    <name type="scientific">Boletus edulis BED1</name>
    <dbReference type="NCBI Taxonomy" id="1328754"/>
    <lineage>
        <taxon>Eukaryota</taxon>
        <taxon>Fungi</taxon>
        <taxon>Dikarya</taxon>
        <taxon>Basidiomycota</taxon>
        <taxon>Agaricomycotina</taxon>
        <taxon>Agaricomycetes</taxon>
        <taxon>Agaricomycetidae</taxon>
        <taxon>Boletales</taxon>
        <taxon>Boletineae</taxon>
        <taxon>Boletaceae</taxon>
        <taxon>Boletoideae</taxon>
        <taxon>Boletus</taxon>
    </lineage>
</organism>
<keyword evidence="3" id="KW-1185">Reference proteome</keyword>
<proteinExistence type="predicted"/>
<feature type="compositionally biased region" description="Basic and acidic residues" evidence="1">
    <location>
        <begin position="348"/>
        <end position="362"/>
    </location>
</feature>
<dbReference type="Proteomes" id="UP001194468">
    <property type="component" value="Unassembled WGS sequence"/>
</dbReference>
<evidence type="ECO:0000313" key="2">
    <source>
        <dbReference type="EMBL" id="KAF8450572.1"/>
    </source>
</evidence>
<name>A0AAD4C783_BOLED</name>
<feature type="region of interest" description="Disordered" evidence="1">
    <location>
        <begin position="115"/>
        <end position="251"/>
    </location>
</feature>